<feature type="signal peptide" evidence="2">
    <location>
        <begin position="1"/>
        <end position="20"/>
    </location>
</feature>
<feature type="chain" id="PRO_5037218010" evidence="2">
    <location>
        <begin position="21"/>
        <end position="303"/>
    </location>
</feature>
<dbReference type="OrthoDB" id="10592220at2759"/>
<dbReference type="AlphaFoldDB" id="A0A913ZKI7"/>
<evidence type="ECO:0000256" key="1">
    <source>
        <dbReference type="SAM" id="MobiDB-lite"/>
    </source>
</evidence>
<name>A0A913ZKI7_PATMI</name>
<dbReference type="OMA" id="WIRWCCK"/>
<accession>A0A913ZKI7</accession>
<dbReference type="GeneID" id="119725033"/>
<feature type="compositionally biased region" description="Basic and acidic residues" evidence="1">
    <location>
        <begin position="70"/>
        <end position="83"/>
    </location>
</feature>
<dbReference type="RefSeq" id="XP_038052327.1">
    <property type="nucleotide sequence ID" value="XM_038196399.1"/>
</dbReference>
<evidence type="ECO:0000313" key="4">
    <source>
        <dbReference type="Proteomes" id="UP000887568"/>
    </source>
</evidence>
<feature type="region of interest" description="Disordered" evidence="1">
    <location>
        <begin position="241"/>
        <end position="270"/>
    </location>
</feature>
<sequence length="303" mass="33449">MIRIADLMIIGCLALLSTAAVTLPEGRIDPGVVSKHEMAHGSSNSLDSNVKGRSLQIPNRRVQNSIWRRSKPESPRDKTDDTRSILTDAVTNLREVRRGWHSGKAWSGKLWQKDWFKFGHSRRENGHRKSSWWIRWCCKLFWSKKYCRDDEPEVTTEMATRMTATAVPTTVSTMSTIAGAERATVESTTVHATTSVVTEGFSSESTTRVARSTRMVTESITETPDLPDTETETEVTATLQPNTTSSVTPNTIPSSTPNTTVTEESNTMPTSLGVQETVTSTMTSESTTQIVTARPTIGDPVIN</sequence>
<evidence type="ECO:0000313" key="3">
    <source>
        <dbReference type="EnsemblMetazoa" id="XP_038052327.1"/>
    </source>
</evidence>
<reference evidence="3" key="1">
    <citation type="submission" date="2022-11" db="UniProtKB">
        <authorList>
            <consortium name="EnsemblMetazoa"/>
        </authorList>
    </citation>
    <scope>IDENTIFICATION</scope>
</reference>
<keyword evidence="4" id="KW-1185">Reference proteome</keyword>
<keyword evidence="2" id="KW-0732">Signal</keyword>
<evidence type="ECO:0000256" key="2">
    <source>
        <dbReference type="SAM" id="SignalP"/>
    </source>
</evidence>
<proteinExistence type="predicted"/>
<protein>
    <submittedName>
        <fullName evidence="3">Uncharacterized protein</fullName>
    </submittedName>
</protein>
<feature type="region of interest" description="Disordered" evidence="1">
    <location>
        <begin position="64"/>
        <end position="83"/>
    </location>
</feature>
<feature type="compositionally biased region" description="Low complexity" evidence="1">
    <location>
        <begin position="241"/>
        <end position="262"/>
    </location>
</feature>
<dbReference type="Proteomes" id="UP000887568">
    <property type="component" value="Unplaced"/>
</dbReference>
<organism evidence="3 4">
    <name type="scientific">Patiria miniata</name>
    <name type="common">Bat star</name>
    <name type="synonym">Asterina miniata</name>
    <dbReference type="NCBI Taxonomy" id="46514"/>
    <lineage>
        <taxon>Eukaryota</taxon>
        <taxon>Metazoa</taxon>
        <taxon>Echinodermata</taxon>
        <taxon>Eleutherozoa</taxon>
        <taxon>Asterozoa</taxon>
        <taxon>Asteroidea</taxon>
        <taxon>Valvatacea</taxon>
        <taxon>Valvatida</taxon>
        <taxon>Asterinidae</taxon>
        <taxon>Patiria</taxon>
    </lineage>
</organism>
<dbReference type="EnsemblMetazoa" id="XM_038196399.1">
    <property type="protein sequence ID" value="XP_038052327.1"/>
    <property type="gene ID" value="LOC119725033"/>
</dbReference>